<dbReference type="InterPro" id="IPR006224">
    <property type="entry name" value="PsdUridine_synth_RluA-like_CS"/>
</dbReference>
<dbReference type="InterPro" id="IPR036986">
    <property type="entry name" value="S4_RNA-bd_sf"/>
</dbReference>
<dbReference type="PATRIC" id="fig|1619010.3.peg.344"/>
<dbReference type="InterPro" id="IPR050188">
    <property type="entry name" value="RluA_PseudoU_synthase"/>
</dbReference>
<dbReference type="AlphaFoldDB" id="A0A0G0G8G5"/>
<dbReference type="EMBL" id="LBSR01000008">
    <property type="protein sequence ID" value="KKQ22365.1"/>
    <property type="molecule type" value="Genomic_DNA"/>
</dbReference>
<keyword evidence="4" id="KW-0694">RNA-binding</keyword>
<evidence type="ECO:0000256" key="4">
    <source>
        <dbReference type="PROSITE-ProRule" id="PRU00182"/>
    </source>
</evidence>
<dbReference type="PANTHER" id="PTHR21600">
    <property type="entry name" value="MITOCHONDRIAL RNA PSEUDOURIDINE SYNTHASE"/>
    <property type="match status" value="1"/>
</dbReference>
<dbReference type="EC" id="5.4.99.-" evidence="5"/>
<evidence type="ECO:0000259" key="6">
    <source>
        <dbReference type="SMART" id="SM00363"/>
    </source>
</evidence>
<feature type="active site" evidence="3">
    <location>
        <position position="138"/>
    </location>
</feature>
<reference evidence="7 8" key="1">
    <citation type="journal article" date="2015" name="Nature">
        <title>rRNA introns, odd ribosomes, and small enigmatic genomes across a large radiation of phyla.</title>
        <authorList>
            <person name="Brown C.T."/>
            <person name="Hug L.A."/>
            <person name="Thomas B.C."/>
            <person name="Sharon I."/>
            <person name="Castelle C.J."/>
            <person name="Singh A."/>
            <person name="Wilkins M.J."/>
            <person name="Williams K.H."/>
            <person name="Banfield J.F."/>
        </authorList>
    </citation>
    <scope>NUCLEOTIDE SEQUENCE [LARGE SCALE GENOMIC DNA]</scope>
</reference>
<dbReference type="InterPro" id="IPR002942">
    <property type="entry name" value="S4_RNA-bd"/>
</dbReference>
<dbReference type="InterPro" id="IPR006225">
    <property type="entry name" value="PsdUridine_synth_RluC/D"/>
</dbReference>
<evidence type="ECO:0000256" key="3">
    <source>
        <dbReference type="PIRSR" id="PIRSR606225-1"/>
    </source>
</evidence>
<dbReference type="InterPro" id="IPR020103">
    <property type="entry name" value="PsdUridine_synth_cat_dom_sf"/>
</dbReference>
<gene>
    <name evidence="7" type="ORF">US36_C0008G0037</name>
</gene>
<dbReference type="CDD" id="cd00165">
    <property type="entry name" value="S4"/>
    <property type="match status" value="1"/>
</dbReference>
<accession>A0A0G0G8G5</accession>
<dbReference type="PROSITE" id="PS01129">
    <property type="entry name" value="PSI_RLU"/>
    <property type="match status" value="1"/>
</dbReference>
<dbReference type="Pfam" id="PF01479">
    <property type="entry name" value="S4"/>
    <property type="match status" value="1"/>
</dbReference>
<dbReference type="Pfam" id="PF00849">
    <property type="entry name" value="PseudoU_synth_2"/>
    <property type="match status" value="1"/>
</dbReference>
<name>A0A0G0G8G5_9BACT</name>
<sequence length="331" mass="37393">MEFIVEQSNRLDKFLTEKILGLSRSNWQKAIQGGAVKINGHFAPKQGFKLKKGDIVEVIEKKLIFPKSKFEIEPQNIPLKIIYEDKDILVIDKPVGLIVHPTQKEHLNTLVNALLYKYPNIKGVGEDALRPGIVHRLDRETSGLLIVAKNQKAFLQMKEQFLNRTIIKKYLALVEGVPKEKKGIIDYAIKPSKYYRLKKVVVKPSFAKATAGKKEELPSKSIRAAKTHYKVIKNFGDRFALVEAEPKTGRTHQIRVHLASIGHPIVGDVLYGAKEKFKATAGRHFLHAYYLKFILPPKENKFPTGQASGAPIALEIGLPEDFEEMISRLSK</sequence>
<dbReference type="GO" id="GO:0003723">
    <property type="term" value="F:RNA binding"/>
    <property type="evidence" value="ECO:0007669"/>
    <property type="project" value="UniProtKB-KW"/>
</dbReference>
<dbReference type="Gene3D" id="3.30.2350.10">
    <property type="entry name" value="Pseudouridine synthase"/>
    <property type="match status" value="1"/>
</dbReference>
<comment type="caution">
    <text evidence="7">The sequence shown here is derived from an EMBL/GenBank/DDBJ whole genome shotgun (WGS) entry which is preliminary data.</text>
</comment>
<dbReference type="CDD" id="cd02869">
    <property type="entry name" value="PseudoU_synth_RluA_like"/>
    <property type="match status" value="1"/>
</dbReference>
<feature type="domain" description="RNA-binding S4" evidence="6">
    <location>
        <begin position="9"/>
        <end position="72"/>
    </location>
</feature>
<dbReference type="Proteomes" id="UP000034044">
    <property type="component" value="Unassembled WGS sequence"/>
</dbReference>
<evidence type="ECO:0000313" key="7">
    <source>
        <dbReference type="EMBL" id="KKQ22365.1"/>
    </source>
</evidence>
<dbReference type="Gene3D" id="3.10.290.10">
    <property type="entry name" value="RNA-binding S4 domain"/>
    <property type="match status" value="1"/>
</dbReference>
<dbReference type="GO" id="GO:0120159">
    <property type="term" value="F:rRNA pseudouridine synthase activity"/>
    <property type="evidence" value="ECO:0007669"/>
    <property type="project" value="UniProtKB-ARBA"/>
</dbReference>
<evidence type="ECO:0000313" key="8">
    <source>
        <dbReference type="Proteomes" id="UP000034044"/>
    </source>
</evidence>
<dbReference type="PROSITE" id="PS50889">
    <property type="entry name" value="S4"/>
    <property type="match status" value="1"/>
</dbReference>
<comment type="similarity">
    <text evidence="1 5">Belongs to the pseudouridine synthase RluA family.</text>
</comment>
<comment type="function">
    <text evidence="5">Responsible for synthesis of pseudouridine from uracil.</text>
</comment>
<dbReference type="NCBIfam" id="TIGR00005">
    <property type="entry name" value="rluA_subfam"/>
    <property type="match status" value="1"/>
</dbReference>
<dbReference type="SMART" id="SM00363">
    <property type="entry name" value="S4"/>
    <property type="match status" value="1"/>
</dbReference>
<dbReference type="SUPFAM" id="SSF55174">
    <property type="entry name" value="Alpha-L RNA-binding motif"/>
    <property type="match status" value="1"/>
</dbReference>
<comment type="catalytic activity">
    <reaction evidence="5">
        <text>a uridine in RNA = a pseudouridine in RNA</text>
        <dbReference type="Rhea" id="RHEA:48348"/>
        <dbReference type="Rhea" id="RHEA-COMP:12068"/>
        <dbReference type="Rhea" id="RHEA-COMP:12069"/>
        <dbReference type="ChEBI" id="CHEBI:65314"/>
        <dbReference type="ChEBI" id="CHEBI:65315"/>
    </reaction>
</comment>
<evidence type="ECO:0000256" key="1">
    <source>
        <dbReference type="ARBA" id="ARBA00010876"/>
    </source>
</evidence>
<dbReference type="GO" id="GO:0000455">
    <property type="term" value="P:enzyme-directed rRNA pseudouridine synthesis"/>
    <property type="evidence" value="ECO:0007669"/>
    <property type="project" value="TreeGrafter"/>
</dbReference>
<organism evidence="7 8">
    <name type="scientific">Candidatus Wolfebacteria bacterium GW2011_GWC1_37_10</name>
    <dbReference type="NCBI Taxonomy" id="1619010"/>
    <lineage>
        <taxon>Bacteria</taxon>
        <taxon>Candidatus Wolfeibacteriota</taxon>
    </lineage>
</organism>
<proteinExistence type="inferred from homology"/>
<protein>
    <recommendedName>
        <fullName evidence="5">Pseudouridine synthase</fullName>
        <ecNumber evidence="5">5.4.99.-</ecNumber>
    </recommendedName>
</protein>
<dbReference type="PANTHER" id="PTHR21600:SF44">
    <property type="entry name" value="RIBOSOMAL LARGE SUBUNIT PSEUDOURIDINE SYNTHASE D"/>
    <property type="match status" value="1"/>
</dbReference>
<dbReference type="InterPro" id="IPR006145">
    <property type="entry name" value="PsdUridine_synth_RsuA/RluA"/>
</dbReference>
<dbReference type="SUPFAM" id="SSF55120">
    <property type="entry name" value="Pseudouridine synthase"/>
    <property type="match status" value="1"/>
</dbReference>
<keyword evidence="2 5" id="KW-0413">Isomerase</keyword>
<evidence type="ECO:0000256" key="5">
    <source>
        <dbReference type="RuleBase" id="RU362028"/>
    </source>
</evidence>
<evidence type="ECO:0000256" key="2">
    <source>
        <dbReference type="ARBA" id="ARBA00023235"/>
    </source>
</evidence>